<dbReference type="Gene3D" id="3.60.20.40">
    <property type="match status" value="1"/>
</dbReference>
<evidence type="ECO:0000313" key="4">
    <source>
        <dbReference type="EnsemblMetazoa" id="CLYHEMP002520.1"/>
    </source>
</evidence>
<evidence type="ECO:0000256" key="2">
    <source>
        <dbReference type="SAM" id="MobiDB-lite"/>
    </source>
</evidence>
<dbReference type="SUPFAM" id="SSF56235">
    <property type="entry name" value="N-terminal nucleophile aminohydrolases (Ntn hydrolases)"/>
    <property type="match status" value="1"/>
</dbReference>
<keyword evidence="3" id="KW-1133">Transmembrane helix</keyword>
<dbReference type="GO" id="GO:0036374">
    <property type="term" value="F:glutathione hydrolase activity"/>
    <property type="evidence" value="ECO:0007669"/>
    <property type="project" value="InterPro"/>
</dbReference>
<dbReference type="Proteomes" id="UP000594262">
    <property type="component" value="Unplaced"/>
</dbReference>
<dbReference type="InterPro" id="IPR000101">
    <property type="entry name" value="GGT_peptidase"/>
</dbReference>
<feature type="binding site" evidence="1">
    <location>
        <position position="494"/>
    </location>
    <ligand>
        <name>L-glutamate</name>
        <dbReference type="ChEBI" id="CHEBI:29985"/>
    </ligand>
</feature>
<evidence type="ECO:0000256" key="3">
    <source>
        <dbReference type="SAM" id="Phobius"/>
    </source>
</evidence>
<dbReference type="InterPro" id="IPR043137">
    <property type="entry name" value="GGT_ssub_C"/>
</dbReference>
<accession>A0A7M5V4X3</accession>
<dbReference type="Pfam" id="PF01019">
    <property type="entry name" value="G_glu_transpept"/>
    <property type="match status" value="1"/>
</dbReference>
<dbReference type="Gene3D" id="1.10.246.130">
    <property type="match status" value="1"/>
</dbReference>
<dbReference type="EnsemblMetazoa" id="CLYHEMT002520.1">
    <property type="protein sequence ID" value="CLYHEMP002520.1"/>
    <property type="gene ID" value="CLYHEMG002520"/>
</dbReference>
<dbReference type="AlphaFoldDB" id="A0A7M5V4X3"/>
<keyword evidence="3" id="KW-0812">Transmembrane</keyword>
<evidence type="ECO:0000256" key="1">
    <source>
        <dbReference type="PIRSR" id="PIRSR600101-2"/>
    </source>
</evidence>
<dbReference type="GeneID" id="136817242"/>
<dbReference type="GO" id="GO:0005886">
    <property type="term" value="C:plasma membrane"/>
    <property type="evidence" value="ECO:0007669"/>
    <property type="project" value="TreeGrafter"/>
</dbReference>
<dbReference type="PRINTS" id="PR01210">
    <property type="entry name" value="GGTRANSPTASE"/>
</dbReference>
<dbReference type="OrthoDB" id="504170at2759"/>
<organism evidence="4 5">
    <name type="scientific">Clytia hemisphaerica</name>
    <dbReference type="NCBI Taxonomy" id="252671"/>
    <lineage>
        <taxon>Eukaryota</taxon>
        <taxon>Metazoa</taxon>
        <taxon>Cnidaria</taxon>
        <taxon>Hydrozoa</taxon>
        <taxon>Hydroidolina</taxon>
        <taxon>Leptothecata</taxon>
        <taxon>Obeliida</taxon>
        <taxon>Clytiidae</taxon>
        <taxon>Clytia</taxon>
    </lineage>
</organism>
<keyword evidence="5" id="KW-1185">Reference proteome</keyword>
<reference evidence="4" key="1">
    <citation type="submission" date="2021-01" db="UniProtKB">
        <authorList>
            <consortium name="EnsemblMetazoa"/>
        </authorList>
    </citation>
    <scope>IDENTIFICATION</scope>
</reference>
<dbReference type="InterPro" id="IPR043138">
    <property type="entry name" value="GGT_lsub"/>
</dbReference>
<keyword evidence="3" id="KW-0472">Membrane</keyword>
<sequence>MSGKKYQNFGDDANIEEQEEQHSHEQPSISDGPTLNSIPHAKVVPGLLCGIFKKPRWCQDGFKVLIVIAVVFSTIIGLTLIIDISLRKTHKPLQVVTDHPECTSLVRELMDTTDSNAVDGAVAGMFCLAITRPDLTSLASGGFMIYHSEDKSSGLDFQMEAPGDKTIISPVALPGLVEGLLKTHQLHGSTKLARLLESCITLAKNGFKVYKKTVEGEFGFFEKNMQIMLSKHGNGIVPLQEGDILRLPEVSKLLYQISRGNLKPYQDDIIEKVKDLGWTSEMFKSYQSKELALLKTSLKNGVTLLTLPPPSSGIVSLLATKYLDYLLPETSTPLDKYFTIAETLKSTFENQSRLLDEPSNLHEKIAELLQKDDIDGVVKSIKSTVDNKIPRQTATGKTPAHPKLDVKSANVLVIDHNNQVAAISSSLGHSFGNKQMTKSGVVLNNGMKLFPSSWKISESNRRPPSSAALCIAVKKGQDSEESEDWRAVFGSNGGLKGLAALTQVMTDVFVSGMDVSKSTLDKARLFYDIISGDLYYEGSKGSSGKIQKQASELSKYFGPAVKEMSEPLGYVSMASKGERKGKSLVDPRSN</sequence>
<proteinExistence type="predicted"/>
<dbReference type="GO" id="GO:0006751">
    <property type="term" value="P:glutathione catabolic process"/>
    <property type="evidence" value="ECO:0007669"/>
    <property type="project" value="InterPro"/>
</dbReference>
<name>A0A7M5V4X3_9CNID</name>
<dbReference type="InterPro" id="IPR029055">
    <property type="entry name" value="Ntn_hydrolases_N"/>
</dbReference>
<dbReference type="PANTHER" id="PTHR11686:SF54">
    <property type="entry name" value="GLUTATHIONE HYDROLASE 7"/>
    <property type="match status" value="1"/>
</dbReference>
<feature type="region of interest" description="Disordered" evidence="2">
    <location>
        <begin position="1"/>
        <end position="35"/>
    </location>
</feature>
<dbReference type="PANTHER" id="PTHR11686">
    <property type="entry name" value="GAMMA GLUTAMYL TRANSPEPTIDASE"/>
    <property type="match status" value="1"/>
</dbReference>
<evidence type="ECO:0000313" key="5">
    <source>
        <dbReference type="Proteomes" id="UP000594262"/>
    </source>
</evidence>
<dbReference type="RefSeq" id="XP_066929678.1">
    <property type="nucleotide sequence ID" value="XM_067073577.1"/>
</dbReference>
<feature type="transmembrane region" description="Helical" evidence="3">
    <location>
        <begin position="62"/>
        <end position="82"/>
    </location>
</feature>
<feature type="binding site" evidence="1">
    <location>
        <begin position="465"/>
        <end position="466"/>
    </location>
    <ligand>
        <name>L-glutamate</name>
        <dbReference type="ChEBI" id="CHEBI:29985"/>
    </ligand>
</feature>
<protein>
    <submittedName>
        <fullName evidence="4">Uncharacterized protein</fullName>
    </submittedName>
</protein>